<keyword evidence="5 8" id="KW-1133">Transmembrane helix</keyword>
<proteinExistence type="inferred from homology"/>
<accession>A0A564ZM40</accession>
<protein>
    <submittedName>
        <fullName evidence="9">Biopolymer transporter ExbD</fullName>
    </submittedName>
</protein>
<dbReference type="Proteomes" id="UP000334340">
    <property type="component" value="Unassembled WGS sequence"/>
</dbReference>
<dbReference type="GO" id="GO:0015031">
    <property type="term" value="P:protein transport"/>
    <property type="evidence" value="ECO:0007669"/>
    <property type="project" value="UniProtKB-KW"/>
</dbReference>
<name>A0A564ZM40_9BACT</name>
<dbReference type="AlphaFoldDB" id="A0A564ZM40"/>
<evidence type="ECO:0000313" key="10">
    <source>
        <dbReference type="Proteomes" id="UP000334340"/>
    </source>
</evidence>
<evidence type="ECO:0000256" key="6">
    <source>
        <dbReference type="ARBA" id="ARBA00023136"/>
    </source>
</evidence>
<reference evidence="9 10" key="1">
    <citation type="submission" date="2019-07" db="EMBL/GenBank/DDBJ databases">
        <authorList>
            <person name="Cremers G."/>
        </authorList>
    </citation>
    <scope>NUCLEOTIDE SEQUENCE [LARGE SCALE GENOMIC DNA]</scope>
</reference>
<evidence type="ECO:0000256" key="8">
    <source>
        <dbReference type="SAM" id="Phobius"/>
    </source>
</evidence>
<dbReference type="GO" id="GO:0005886">
    <property type="term" value="C:plasma membrane"/>
    <property type="evidence" value="ECO:0007669"/>
    <property type="project" value="UniProtKB-SubCell"/>
</dbReference>
<keyword evidence="3" id="KW-1003">Cell membrane</keyword>
<keyword evidence="10" id="KW-1185">Reference proteome</keyword>
<keyword evidence="6 8" id="KW-0472">Membrane</keyword>
<dbReference type="EMBL" id="CABIKM010000048">
    <property type="protein sequence ID" value="VUZ86263.1"/>
    <property type="molecule type" value="Genomic_DNA"/>
</dbReference>
<comment type="similarity">
    <text evidence="2 7">Belongs to the ExbD/TolR family.</text>
</comment>
<evidence type="ECO:0000256" key="1">
    <source>
        <dbReference type="ARBA" id="ARBA00004162"/>
    </source>
</evidence>
<evidence type="ECO:0000256" key="4">
    <source>
        <dbReference type="ARBA" id="ARBA00022692"/>
    </source>
</evidence>
<dbReference type="Gene3D" id="3.30.420.270">
    <property type="match status" value="1"/>
</dbReference>
<keyword evidence="7" id="KW-0653">Protein transport</keyword>
<feature type="transmembrane region" description="Helical" evidence="8">
    <location>
        <begin position="21"/>
        <end position="40"/>
    </location>
</feature>
<comment type="subcellular location">
    <subcellularLocation>
        <location evidence="1">Cell membrane</location>
        <topology evidence="1">Single-pass membrane protein</topology>
    </subcellularLocation>
    <subcellularLocation>
        <location evidence="7">Cell membrane</location>
        <topology evidence="7">Single-pass type II membrane protein</topology>
    </subcellularLocation>
</comment>
<dbReference type="Pfam" id="PF02472">
    <property type="entry name" value="ExbD"/>
    <property type="match status" value="1"/>
</dbReference>
<keyword evidence="4 7" id="KW-0812">Transmembrane</keyword>
<dbReference type="InterPro" id="IPR003400">
    <property type="entry name" value="ExbD"/>
</dbReference>
<evidence type="ECO:0000256" key="2">
    <source>
        <dbReference type="ARBA" id="ARBA00005811"/>
    </source>
</evidence>
<evidence type="ECO:0000256" key="3">
    <source>
        <dbReference type="ARBA" id="ARBA00022475"/>
    </source>
</evidence>
<keyword evidence="7" id="KW-0813">Transport</keyword>
<evidence type="ECO:0000256" key="7">
    <source>
        <dbReference type="RuleBase" id="RU003879"/>
    </source>
</evidence>
<dbReference type="GO" id="GO:0022857">
    <property type="term" value="F:transmembrane transporter activity"/>
    <property type="evidence" value="ECO:0007669"/>
    <property type="project" value="InterPro"/>
</dbReference>
<evidence type="ECO:0000313" key="9">
    <source>
        <dbReference type="EMBL" id="VUZ86263.1"/>
    </source>
</evidence>
<evidence type="ECO:0000256" key="5">
    <source>
        <dbReference type="ARBA" id="ARBA00022989"/>
    </source>
</evidence>
<dbReference type="PANTHER" id="PTHR30558">
    <property type="entry name" value="EXBD MEMBRANE COMPONENT OF PMF-DRIVEN MACROMOLECULE IMPORT SYSTEM"/>
    <property type="match status" value="1"/>
</dbReference>
<dbReference type="PANTHER" id="PTHR30558:SF7">
    <property type="entry name" value="TOL-PAL SYSTEM PROTEIN TOLR"/>
    <property type="match status" value="1"/>
</dbReference>
<sequence>MGMQSNGGKDRRMLSEINVTPLVDVTLVLLIIFMVTTPMLQRGTDVQLPTAQASQVKEEQRITLTVTKDSRIFVDNEEVARQNLETRLKSIAGPGKERVLYLRGDARVPYGFVIDVMDAIKSSGIETVGMITDRPGSR</sequence>
<gene>
    <name evidence="9" type="ORF">MELA_02663</name>
</gene>
<organism evidence="9 10">
    <name type="scientific">Candidatus Methylomirabilis lanthanidiphila</name>
    <dbReference type="NCBI Taxonomy" id="2211376"/>
    <lineage>
        <taxon>Bacteria</taxon>
        <taxon>Candidatus Methylomirabilota</taxon>
        <taxon>Candidatus Methylomirabilia</taxon>
        <taxon>Candidatus Methylomirabilales</taxon>
        <taxon>Candidatus Methylomirabilaceae</taxon>
        <taxon>Candidatus Methylomirabilis</taxon>
    </lineage>
</organism>